<dbReference type="NCBIfam" id="NF005246">
    <property type="entry name" value="PRK06756.1"/>
    <property type="match status" value="1"/>
</dbReference>
<dbReference type="EMBL" id="JALAWA010000002">
    <property type="protein sequence ID" value="MCY9183991.1"/>
    <property type="molecule type" value="Genomic_DNA"/>
</dbReference>
<dbReference type="InterPro" id="IPR001226">
    <property type="entry name" value="Flavodoxin_CS"/>
</dbReference>
<dbReference type="GO" id="GO:0016651">
    <property type="term" value="F:oxidoreductase activity, acting on NAD(P)H"/>
    <property type="evidence" value="ECO:0007669"/>
    <property type="project" value="UniProtKB-ARBA"/>
</dbReference>
<dbReference type="NCBIfam" id="TIGR01753">
    <property type="entry name" value="flav_short"/>
    <property type="match status" value="1"/>
</dbReference>
<dbReference type="InterPro" id="IPR029039">
    <property type="entry name" value="Flavoprotein-like_sf"/>
</dbReference>
<sequence length="152" mass="16859">MGKILLVYATMSGNTEAMADLIEKGLQEAEAEVDRFEAMDIDDAELFNDYEHIILGTYTWGDGDLPDEFLDLAEEMEALDFTGKTCAVFGSGDTAYEYFCGAVDTLEEKIKERGGEIVLPSVKVEMNPEGEEEEEVLKEFGRQFARKSGCAV</sequence>
<keyword evidence="6 8" id="KW-0288">FMN</keyword>
<dbReference type="PROSITE" id="PS00201">
    <property type="entry name" value="FLAVODOXIN"/>
    <property type="match status" value="1"/>
</dbReference>
<dbReference type="GO" id="GO:0009055">
    <property type="term" value="F:electron transfer activity"/>
    <property type="evidence" value="ECO:0007669"/>
    <property type="project" value="UniProtKB-UniRule"/>
</dbReference>
<protein>
    <recommendedName>
        <fullName evidence="8">Flavodoxin</fullName>
    </recommendedName>
</protein>
<keyword evidence="7 8" id="KW-0249">Electron transport</keyword>
<comment type="cofactor">
    <cofactor evidence="1 8">
        <name>FMN</name>
        <dbReference type="ChEBI" id="CHEBI:58210"/>
    </cofactor>
</comment>
<dbReference type="SUPFAM" id="SSF52218">
    <property type="entry name" value="Flavoproteins"/>
    <property type="match status" value="1"/>
</dbReference>
<dbReference type="PANTHER" id="PTHR42809:SF1">
    <property type="entry name" value="FLAVODOXIN 1"/>
    <property type="match status" value="1"/>
</dbReference>
<reference evidence="10" key="1">
    <citation type="submission" date="2022-02" db="EMBL/GenBank/DDBJ databases">
        <title>Crop Bioprotection Bacillus Genome Sequencing.</title>
        <authorList>
            <person name="Dunlap C."/>
        </authorList>
    </citation>
    <scope>NUCLEOTIDE SEQUENCE</scope>
    <source>
        <strain evidence="10">EC49O2N-C10</strain>
    </source>
</reference>
<dbReference type="AlphaFoldDB" id="A0A9Q4EHL7"/>
<dbReference type="PRINTS" id="PR00369">
    <property type="entry name" value="FLAVODOXIN"/>
</dbReference>
<comment type="function">
    <text evidence="2 8">Low-potential electron donor to a number of redox enzymes.</text>
</comment>
<evidence type="ECO:0000256" key="1">
    <source>
        <dbReference type="ARBA" id="ARBA00001917"/>
    </source>
</evidence>
<accession>A0A9Q4EHL7</accession>
<dbReference type="InterPro" id="IPR050619">
    <property type="entry name" value="Flavodoxin"/>
</dbReference>
<name>A0A9Q4EHL7_9BACI</name>
<dbReference type="RefSeq" id="WP_268498092.1">
    <property type="nucleotide sequence ID" value="NZ_JALAVZ010000011.1"/>
</dbReference>
<dbReference type="PANTHER" id="PTHR42809">
    <property type="entry name" value="FLAVODOXIN 2"/>
    <property type="match status" value="1"/>
</dbReference>
<dbReference type="Pfam" id="PF00258">
    <property type="entry name" value="Flavodoxin_1"/>
    <property type="match status" value="1"/>
</dbReference>
<evidence type="ECO:0000313" key="10">
    <source>
        <dbReference type="EMBL" id="MCY9183991.1"/>
    </source>
</evidence>
<proteinExistence type="inferred from homology"/>
<feature type="domain" description="Flavodoxin-like" evidence="9">
    <location>
        <begin position="4"/>
        <end position="145"/>
    </location>
</feature>
<dbReference type="NCBIfam" id="NF005216">
    <property type="entry name" value="PRK06703.1"/>
    <property type="match status" value="1"/>
</dbReference>
<evidence type="ECO:0000256" key="7">
    <source>
        <dbReference type="ARBA" id="ARBA00022982"/>
    </source>
</evidence>
<organism evidence="10 11">
    <name type="scientific">Bacillus halotolerans</name>
    <dbReference type="NCBI Taxonomy" id="260554"/>
    <lineage>
        <taxon>Bacteria</taxon>
        <taxon>Bacillati</taxon>
        <taxon>Bacillota</taxon>
        <taxon>Bacilli</taxon>
        <taxon>Bacillales</taxon>
        <taxon>Bacillaceae</taxon>
        <taxon>Bacillus</taxon>
    </lineage>
</organism>
<keyword evidence="5 8" id="KW-0285">Flavoprotein</keyword>
<evidence type="ECO:0000256" key="3">
    <source>
        <dbReference type="ARBA" id="ARBA00005267"/>
    </source>
</evidence>
<dbReference type="GO" id="GO:0010181">
    <property type="term" value="F:FMN binding"/>
    <property type="evidence" value="ECO:0007669"/>
    <property type="project" value="UniProtKB-UniRule"/>
</dbReference>
<dbReference type="InterPro" id="IPR001094">
    <property type="entry name" value="Flavdoxin-like"/>
</dbReference>
<comment type="caution">
    <text evidence="10">The sequence shown here is derived from an EMBL/GenBank/DDBJ whole genome shotgun (WGS) entry which is preliminary data.</text>
</comment>
<dbReference type="Gene3D" id="3.40.50.360">
    <property type="match status" value="1"/>
</dbReference>
<keyword evidence="4 8" id="KW-0813">Transport</keyword>
<evidence type="ECO:0000256" key="8">
    <source>
        <dbReference type="RuleBase" id="RU367037"/>
    </source>
</evidence>
<evidence type="ECO:0000256" key="2">
    <source>
        <dbReference type="ARBA" id="ARBA00003297"/>
    </source>
</evidence>
<evidence type="ECO:0000259" key="9">
    <source>
        <dbReference type="PROSITE" id="PS50902"/>
    </source>
</evidence>
<evidence type="ECO:0000256" key="5">
    <source>
        <dbReference type="ARBA" id="ARBA00022630"/>
    </source>
</evidence>
<evidence type="ECO:0000256" key="6">
    <source>
        <dbReference type="ARBA" id="ARBA00022643"/>
    </source>
</evidence>
<evidence type="ECO:0000256" key="4">
    <source>
        <dbReference type="ARBA" id="ARBA00022448"/>
    </source>
</evidence>
<evidence type="ECO:0000313" key="11">
    <source>
        <dbReference type="Proteomes" id="UP001073053"/>
    </source>
</evidence>
<gene>
    <name evidence="10" type="ORF">MOF03_04845</name>
</gene>
<dbReference type="Proteomes" id="UP001073053">
    <property type="component" value="Unassembled WGS sequence"/>
</dbReference>
<dbReference type="InterPro" id="IPR008254">
    <property type="entry name" value="Flavodoxin/NO_synth"/>
</dbReference>
<dbReference type="PROSITE" id="PS50902">
    <property type="entry name" value="FLAVODOXIN_LIKE"/>
    <property type="match status" value="1"/>
</dbReference>
<dbReference type="InterPro" id="IPR010087">
    <property type="entry name" value="Flav_short"/>
</dbReference>
<comment type="similarity">
    <text evidence="3 8">Belongs to the flavodoxin family.</text>
</comment>